<sequence length="135" mass="14791">MTFPPMDKQGPPAGPQNDTFYAAVMGQEWGPMGYHDLAGLVRSGQVRAETQVRTATSTWFPVTQVPGLFSDKDWLTTVIISFFLGGLGIDRFWLGYTGLGILKLITCGGFGVWALIDFILILLRKVPDSNGVPLR</sequence>
<evidence type="ECO:0000256" key="4">
    <source>
        <dbReference type="ARBA" id="ARBA00022989"/>
    </source>
</evidence>
<dbReference type="RefSeq" id="WP_253647622.1">
    <property type="nucleotide sequence ID" value="NZ_BAAAMO010000002.1"/>
</dbReference>
<keyword evidence="5 7" id="KW-0472">Membrane</keyword>
<evidence type="ECO:0000256" key="1">
    <source>
        <dbReference type="ARBA" id="ARBA00004141"/>
    </source>
</evidence>
<dbReference type="Pfam" id="PF05154">
    <property type="entry name" value="TM2"/>
    <property type="match status" value="1"/>
</dbReference>
<dbReference type="InterPro" id="IPR025640">
    <property type="entry name" value="GYF_2"/>
</dbReference>
<evidence type="ECO:0000256" key="5">
    <source>
        <dbReference type="ARBA" id="ARBA00023136"/>
    </source>
</evidence>
<comment type="subcellular location">
    <subcellularLocation>
        <location evidence="1">Membrane</location>
        <topology evidence="1">Multi-pass membrane protein</topology>
    </subcellularLocation>
</comment>
<keyword evidence="11" id="KW-1185">Reference proteome</keyword>
<gene>
    <name evidence="10" type="ORF">ACFQ04_01145</name>
</gene>
<accession>A0ABW3G1I9</accession>
<protein>
    <submittedName>
        <fullName evidence="10">TM2 domain-containing protein</fullName>
    </submittedName>
</protein>
<name>A0ABW3G1I9_9NOCA</name>
<proteinExistence type="predicted"/>
<dbReference type="Pfam" id="PF14237">
    <property type="entry name" value="GYF_2"/>
    <property type="match status" value="1"/>
</dbReference>
<evidence type="ECO:0000256" key="6">
    <source>
        <dbReference type="ARBA" id="ARBA00023180"/>
    </source>
</evidence>
<dbReference type="PANTHER" id="PTHR21016:SF7">
    <property type="entry name" value="TM2 DOMAIN-CONTAINING PROTEIN 3"/>
    <property type="match status" value="1"/>
</dbReference>
<keyword evidence="2 7" id="KW-0812">Transmembrane</keyword>
<evidence type="ECO:0000313" key="11">
    <source>
        <dbReference type="Proteomes" id="UP001597068"/>
    </source>
</evidence>
<feature type="domain" description="GYF" evidence="9">
    <location>
        <begin position="21"/>
        <end position="68"/>
    </location>
</feature>
<evidence type="ECO:0000313" key="10">
    <source>
        <dbReference type="EMBL" id="MFD0924331.1"/>
    </source>
</evidence>
<dbReference type="PANTHER" id="PTHR21016">
    <property type="entry name" value="BETA-AMYLOID BINDING PROTEIN-RELATED"/>
    <property type="match status" value="1"/>
</dbReference>
<dbReference type="InterPro" id="IPR007829">
    <property type="entry name" value="TM2"/>
</dbReference>
<feature type="transmembrane region" description="Helical" evidence="7">
    <location>
        <begin position="74"/>
        <end position="94"/>
    </location>
</feature>
<organism evidence="10 11">
    <name type="scientific">Williamsia deligens</name>
    <dbReference type="NCBI Taxonomy" id="321325"/>
    <lineage>
        <taxon>Bacteria</taxon>
        <taxon>Bacillati</taxon>
        <taxon>Actinomycetota</taxon>
        <taxon>Actinomycetes</taxon>
        <taxon>Mycobacteriales</taxon>
        <taxon>Nocardiaceae</taxon>
        <taxon>Williamsia</taxon>
    </lineage>
</organism>
<evidence type="ECO:0000259" key="8">
    <source>
        <dbReference type="Pfam" id="PF05154"/>
    </source>
</evidence>
<keyword evidence="6" id="KW-0325">Glycoprotein</keyword>
<dbReference type="Proteomes" id="UP001597068">
    <property type="component" value="Unassembled WGS sequence"/>
</dbReference>
<evidence type="ECO:0000259" key="9">
    <source>
        <dbReference type="Pfam" id="PF14237"/>
    </source>
</evidence>
<keyword evidence="3" id="KW-0732">Signal</keyword>
<dbReference type="InterPro" id="IPR050932">
    <property type="entry name" value="TM2D1-3-like"/>
</dbReference>
<comment type="caution">
    <text evidence="10">The sequence shown here is derived from an EMBL/GenBank/DDBJ whole genome shotgun (WGS) entry which is preliminary data.</text>
</comment>
<keyword evidence="4 7" id="KW-1133">Transmembrane helix</keyword>
<feature type="domain" description="TM2" evidence="8">
    <location>
        <begin position="71"/>
        <end position="119"/>
    </location>
</feature>
<evidence type="ECO:0000256" key="7">
    <source>
        <dbReference type="SAM" id="Phobius"/>
    </source>
</evidence>
<dbReference type="EMBL" id="JBHTIL010000001">
    <property type="protein sequence ID" value="MFD0924331.1"/>
    <property type="molecule type" value="Genomic_DNA"/>
</dbReference>
<evidence type="ECO:0000256" key="3">
    <source>
        <dbReference type="ARBA" id="ARBA00022729"/>
    </source>
</evidence>
<reference evidence="11" key="1">
    <citation type="journal article" date="2019" name="Int. J. Syst. Evol. Microbiol.">
        <title>The Global Catalogue of Microorganisms (GCM) 10K type strain sequencing project: providing services to taxonomists for standard genome sequencing and annotation.</title>
        <authorList>
            <consortium name="The Broad Institute Genomics Platform"/>
            <consortium name="The Broad Institute Genome Sequencing Center for Infectious Disease"/>
            <person name="Wu L."/>
            <person name="Ma J."/>
        </authorList>
    </citation>
    <scope>NUCLEOTIDE SEQUENCE [LARGE SCALE GENOMIC DNA]</scope>
    <source>
        <strain evidence="11">CCUG 50873</strain>
    </source>
</reference>
<evidence type="ECO:0000256" key="2">
    <source>
        <dbReference type="ARBA" id="ARBA00022692"/>
    </source>
</evidence>
<feature type="transmembrane region" description="Helical" evidence="7">
    <location>
        <begin position="101"/>
        <end position="123"/>
    </location>
</feature>